<dbReference type="InterPro" id="IPR023404">
    <property type="entry name" value="rSAM_horseshoe"/>
</dbReference>
<dbReference type="InterPro" id="IPR006467">
    <property type="entry name" value="MiaB-like_bact"/>
</dbReference>
<dbReference type="SFLD" id="SFLDG01082">
    <property type="entry name" value="B12-binding_domain_containing"/>
    <property type="match status" value="1"/>
</dbReference>
<evidence type="ECO:0000256" key="3">
    <source>
        <dbReference type="ARBA" id="ARBA00013273"/>
    </source>
</evidence>
<evidence type="ECO:0000256" key="5">
    <source>
        <dbReference type="ARBA" id="ARBA00022490"/>
    </source>
</evidence>
<gene>
    <name evidence="18" type="ORF">SAMN06265348_107249</name>
</gene>
<dbReference type="InterPro" id="IPR006638">
    <property type="entry name" value="Elp3/MiaA/NifB-like_rSAM"/>
</dbReference>
<evidence type="ECO:0000256" key="4">
    <source>
        <dbReference type="ARBA" id="ARBA00022485"/>
    </source>
</evidence>
<dbReference type="SFLD" id="SFLDG01061">
    <property type="entry name" value="methylthiotransferase"/>
    <property type="match status" value="1"/>
</dbReference>
<accession>A0A521E916</accession>
<evidence type="ECO:0000256" key="6">
    <source>
        <dbReference type="ARBA" id="ARBA00022679"/>
    </source>
</evidence>
<keyword evidence="19" id="KW-1185">Reference proteome</keyword>
<evidence type="ECO:0000256" key="10">
    <source>
        <dbReference type="ARBA" id="ARBA00023004"/>
    </source>
</evidence>
<evidence type="ECO:0000256" key="8">
    <source>
        <dbReference type="ARBA" id="ARBA00022694"/>
    </source>
</evidence>
<dbReference type="FunFam" id="3.40.50.12160:FF:000004">
    <property type="entry name" value="Threonylcarbamoyladenosine tRNA methylthiotransferase MtaB"/>
    <property type="match status" value="1"/>
</dbReference>
<dbReference type="SMART" id="SM00729">
    <property type="entry name" value="Elp3"/>
    <property type="match status" value="1"/>
</dbReference>
<sequence length="456" mass="51274">MDGTGKISIWQIRNQIRMKKVAFYTLGCKLNFSETSTIGRLFTDAGYAVVDFTDAADVYVINTCSVTEHADKKCRKVVKEALKYAPNAYITIVGCYAQLKPAEIAEIEGVDMVLGAAEKFRIVEYISDLTKLPKAVVHQQNIEKVNHNFIAAYSIGDRTRTFLKVQDGCDYPCTYCTIPLARGGSRSDTIENVVNRARQIAESGVKEIVLTGVNLGDFGIRNGQREDKFFDLVKALDEVEGIERIRISSIEPNLLSNEIISFVAGSKRFVPHFHIPLQSGSDKILGLMKRRYRRDLYTERVATIKALIPNCCIGVDVIVGFPGETHEDFLDTYQFLNELDVSYLHVFTYSEREQTEAADMAGVVTGSARADRSKMLHILSDKKRRAFYQSQLGTVAEVLFEDDQKNGFMHGFTKNYVKVKAKYDPVMVNEIKTVKLMEMTADGEVEVMETEEVLAH</sequence>
<evidence type="ECO:0000256" key="15">
    <source>
        <dbReference type="ARBA" id="ARBA00069898"/>
    </source>
</evidence>
<keyword evidence="10" id="KW-0408">Iron</keyword>
<dbReference type="InterPro" id="IPR005839">
    <property type="entry name" value="Methylthiotransferase"/>
</dbReference>
<evidence type="ECO:0000256" key="14">
    <source>
        <dbReference type="ARBA" id="ARBA00061574"/>
    </source>
</evidence>
<dbReference type="GO" id="GO:0051539">
    <property type="term" value="F:4 iron, 4 sulfur cluster binding"/>
    <property type="evidence" value="ECO:0007669"/>
    <property type="project" value="UniProtKB-KW"/>
</dbReference>
<dbReference type="PROSITE" id="PS51449">
    <property type="entry name" value="MTTASE_N"/>
    <property type="match status" value="1"/>
</dbReference>
<dbReference type="Pfam" id="PF04055">
    <property type="entry name" value="Radical_SAM"/>
    <property type="match status" value="1"/>
</dbReference>
<dbReference type="InterPro" id="IPR013848">
    <property type="entry name" value="Methylthiotransferase_N"/>
</dbReference>
<keyword evidence="5" id="KW-0963">Cytoplasm</keyword>
<dbReference type="InterPro" id="IPR038135">
    <property type="entry name" value="Methylthiotransferase_N_sf"/>
</dbReference>
<dbReference type="InterPro" id="IPR058240">
    <property type="entry name" value="rSAM_sf"/>
</dbReference>
<dbReference type="EC" id="2.8.4.5" evidence="3"/>
<dbReference type="FunFam" id="3.80.30.20:FF:000001">
    <property type="entry name" value="tRNA-2-methylthio-N(6)-dimethylallyladenosine synthase 2"/>
    <property type="match status" value="1"/>
</dbReference>
<dbReference type="Gene3D" id="3.80.30.20">
    <property type="entry name" value="tm_1862 like domain"/>
    <property type="match status" value="1"/>
</dbReference>
<feature type="domain" description="Radical SAM core" evidence="17">
    <location>
        <begin position="155"/>
        <end position="383"/>
    </location>
</feature>
<dbReference type="PANTHER" id="PTHR11918:SF45">
    <property type="entry name" value="THREONYLCARBAMOYLADENOSINE TRNA METHYLTHIOTRANSFERASE"/>
    <property type="match status" value="1"/>
</dbReference>
<keyword evidence="9" id="KW-0479">Metal-binding</keyword>
<dbReference type="PANTHER" id="PTHR11918">
    <property type="entry name" value="RADICAL SAM PROTEINS"/>
    <property type="match status" value="1"/>
</dbReference>
<evidence type="ECO:0000256" key="1">
    <source>
        <dbReference type="ARBA" id="ARBA00001966"/>
    </source>
</evidence>
<protein>
    <recommendedName>
        <fullName evidence="15">Threonylcarbamoyladenosine tRNA methylthiotransferase MtaB</fullName>
        <ecNumber evidence="3">2.8.4.5</ecNumber>
    </recommendedName>
    <alternativeName>
        <fullName evidence="12">tRNA-t(6)A37 methylthiotransferase</fullName>
    </alternativeName>
</protein>
<dbReference type="GO" id="GO:0046872">
    <property type="term" value="F:metal ion binding"/>
    <property type="evidence" value="ECO:0007669"/>
    <property type="project" value="UniProtKB-KW"/>
</dbReference>
<dbReference type="Pfam" id="PF00919">
    <property type="entry name" value="UPF0004"/>
    <property type="match status" value="1"/>
</dbReference>
<keyword evidence="7" id="KW-0949">S-adenosyl-L-methionine</keyword>
<comment type="function">
    <text evidence="2">Catalyzes the methylthiolation of N6-threonylcarbamoyladenosine (t(6)A), leading to the formation of 2-methylthio-N6-threonylcarbamoyladenosine (ms(2)t(6)A) at position 37 in tRNAs that read codons beginning with adenine.</text>
</comment>
<dbReference type="PROSITE" id="PS01278">
    <property type="entry name" value="MTTASE_RADICAL"/>
    <property type="match status" value="1"/>
</dbReference>
<evidence type="ECO:0000313" key="18">
    <source>
        <dbReference type="EMBL" id="SMO80417.1"/>
    </source>
</evidence>
<evidence type="ECO:0000256" key="12">
    <source>
        <dbReference type="ARBA" id="ARBA00031213"/>
    </source>
</evidence>
<dbReference type="AlphaFoldDB" id="A0A521E916"/>
<dbReference type="SUPFAM" id="SSF102114">
    <property type="entry name" value="Radical SAM enzymes"/>
    <property type="match status" value="1"/>
</dbReference>
<evidence type="ECO:0000313" key="19">
    <source>
        <dbReference type="Proteomes" id="UP000320300"/>
    </source>
</evidence>
<comment type="catalytic activity">
    <reaction evidence="13">
        <text>N(6)-L-threonylcarbamoyladenosine(37) in tRNA + (sulfur carrier)-SH + AH2 + 2 S-adenosyl-L-methionine = 2-methylsulfanyl-N(6)-L-threonylcarbamoyladenosine(37) in tRNA + (sulfur carrier)-H + 5'-deoxyadenosine + L-methionine + A + S-adenosyl-L-homocysteine + 2 H(+)</text>
        <dbReference type="Rhea" id="RHEA:37075"/>
        <dbReference type="Rhea" id="RHEA-COMP:10163"/>
        <dbReference type="Rhea" id="RHEA-COMP:11092"/>
        <dbReference type="Rhea" id="RHEA-COMP:14737"/>
        <dbReference type="Rhea" id="RHEA-COMP:14739"/>
        <dbReference type="ChEBI" id="CHEBI:13193"/>
        <dbReference type="ChEBI" id="CHEBI:15378"/>
        <dbReference type="ChEBI" id="CHEBI:17319"/>
        <dbReference type="ChEBI" id="CHEBI:17499"/>
        <dbReference type="ChEBI" id="CHEBI:29917"/>
        <dbReference type="ChEBI" id="CHEBI:57844"/>
        <dbReference type="ChEBI" id="CHEBI:57856"/>
        <dbReference type="ChEBI" id="CHEBI:59789"/>
        <dbReference type="ChEBI" id="CHEBI:64428"/>
        <dbReference type="ChEBI" id="CHEBI:74418"/>
        <dbReference type="ChEBI" id="CHEBI:74420"/>
        <dbReference type="EC" id="2.8.4.5"/>
    </reaction>
</comment>
<keyword evidence="8" id="KW-0819">tRNA processing</keyword>
<dbReference type="InterPro" id="IPR020612">
    <property type="entry name" value="Methylthiotransferase_CS"/>
</dbReference>
<evidence type="ECO:0000256" key="11">
    <source>
        <dbReference type="ARBA" id="ARBA00023014"/>
    </source>
</evidence>
<name>A0A521E916_9SPHI</name>
<keyword evidence="6 18" id="KW-0808">Transferase</keyword>
<evidence type="ECO:0000256" key="2">
    <source>
        <dbReference type="ARBA" id="ARBA00002399"/>
    </source>
</evidence>
<evidence type="ECO:0000256" key="7">
    <source>
        <dbReference type="ARBA" id="ARBA00022691"/>
    </source>
</evidence>
<dbReference type="NCBIfam" id="TIGR00089">
    <property type="entry name" value="MiaB/RimO family radical SAM methylthiotransferase"/>
    <property type="match status" value="1"/>
</dbReference>
<evidence type="ECO:0000256" key="13">
    <source>
        <dbReference type="ARBA" id="ARBA00051661"/>
    </source>
</evidence>
<dbReference type="NCBIfam" id="TIGR01579">
    <property type="entry name" value="MiaB-like-C"/>
    <property type="match status" value="1"/>
</dbReference>
<dbReference type="Proteomes" id="UP000320300">
    <property type="component" value="Unassembled WGS sequence"/>
</dbReference>
<evidence type="ECO:0000256" key="9">
    <source>
        <dbReference type="ARBA" id="ARBA00022723"/>
    </source>
</evidence>
<comment type="similarity">
    <text evidence="14">Belongs to the methylthiotransferase family. MtaB subfamily.</text>
</comment>
<dbReference type="SFLD" id="SFLDS00029">
    <property type="entry name" value="Radical_SAM"/>
    <property type="match status" value="1"/>
</dbReference>
<keyword evidence="4" id="KW-0004">4Fe-4S</keyword>
<dbReference type="GO" id="GO:0035598">
    <property type="term" value="F:tRNA (N(6)-L-threonylcarbamoyladenosine(37)-C(2))-methylthiotransferase activity"/>
    <property type="evidence" value="ECO:0007669"/>
    <property type="project" value="UniProtKB-EC"/>
</dbReference>
<dbReference type="Gene3D" id="3.40.50.12160">
    <property type="entry name" value="Methylthiotransferase, N-terminal domain"/>
    <property type="match status" value="1"/>
</dbReference>
<evidence type="ECO:0000259" key="16">
    <source>
        <dbReference type="PROSITE" id="PS51449"/>
    </source>
</evidence>
<dbReference type="PROSITE" id="PS51918">
    <property type="entry name" value="RADICAL_SAM"/>
    <property type="match status" value="1"/>
</dbReference>
<dbReference type="InterPro" id="IPR007197">
    <property type="entry name" value="rSAM"/>
</dbReference>
<dbReference type="CDD" id="cd01335">
    <property type="entry name" value="Radical_SAM"/>
    <property type="match status" value="1"/>
</dbReference>
<evidence type="ECO:0000259" key="17">
    <source>
        <dbReference type="PROSITE" id="PS51918"/>
    </source>
</evidence>
<dbReference type="EMBL" id="FXTN01000007">
    <property type="protein sequence ID" value="SMO80417.1"/>
    <property type="molecule type" value="Genomic_DNA"/>
</dbReference>
<proteinExistence type="inferred from homology"/>
<organism evidence="18 19">
    <name type="scientific">Pedobacter westerhofensis</name>
    <dbReference type="NCBI Taxonomy" id="425512"/>
    <lineage>
        <taxon>Bacteria</taxon>
        <taxon>Pseudomonadati</taxon>
        <taxon>Bacteroidota</taxon>
        <taxon>Sphingobacteriia</taxon>
        <taxon>Sphingobacteriales</taxon>
        <taxon>Sphingobacteriaceae</taxon>
        <taxon>Pedobacter</taxon>
    </lineage>
</organism>
<comment type="cofactor">
    <cofactor evidence="1">
        <name>[4Fe-4S] cluster</name>
        <dbReference type="ChEBI" id="CHEBI:49883"/>
    </cofactor>
</comment>
<feature type="domain" description="MTTase N-terminal" evidence="16">
    <location>
        <begin position="19"/>
        <end position="131"/>
    </location>
</feature>
<keyword evidence="11" id="KW-0411">Iron-sulfur</keyword>
<reference evidence="18 19" key="1">
    <citation type="submission" date="2017-05" db="EMBL/GenBank/DDBJ databases">
        <authorList>
            <person name="Varghese N."/>
            <person name="Submissions S."/>
        </authorList>
    </citation>
    <scope>NUCLEOTIDE SEQUENCE [LARGE SCALE GENOMIC DNA]</scope>
    <source>
        <strain evidence="18 19">DSM 19036</strain>
    </source>
</reference>